<gene>
    <name evidence="1" type="ORF">GO986_08950</name>
</gene>
<proteinExistence type="predicted"/>
<sequence>MTPTELHEYMQRFPHLFPQRRPVPAAGGAGVSGVPGPLSAPSPAALQLTLPYPPSVNRIWRAVVVRVAGEARARVLLSQAGRRYRAKVLAIVADLGGPSLPAGARLAVHLHACPPDRRKRDLSNIPKALEDALTHAQVWADDSLIDDLRVTRGPVLRGGCVLVTITPLEASHL</sequence>
<dbReference type="GO" id="GO:0006281">
    <property type="term" value="P:DNA repair"/>
    <property type="evidence" value="ECO:0007669"/>
    <property type="project" value="InterPro"/>
</dbReference>
<dbReference type="RefSeq" id="WP_157458942.1">
    <property type="nucleotide sequence ID" value="NZ_WQLB01000009.1"/>
</dbReference>
<dbReference type="InterPro" id="IPR036614">
    <property type="entry name" value="RusA-like_sf"/>
</dbReference>
<dbReference type="Gene3D" id="3.30.1330.70">
    <property type="entry name" value="Holliday junction resolvase RusA"/>
    <property type="match status" value="1"/>
</dbReference>
<accession>A0A7C9I2X2</accession>
<dbReference type="GO" id="GO:0000287">
    <property type="term" value="F:magnesium ion binding"/>
    <property type="evidence" value="ECO:0007669"/>
    <property type="project" value="InterPro"/>
</dbReference>
<dbReference type="Pfam" id="PF05866">
    <property type="entry name" value="RusA"/>
    <property type="match status" value="1"/>
</dbReference>
<dbReference type="EMBL" id="WQLB01000009">
    <property type="protein sequence ID" value="MVN86891.1"/>
    <property type="molecule type" value="Genomic_DNA"/>
</dbReference>
<protein>
    <submittedName>
        <fullName evidence="1">RusA family crossover junction endodeoxyribonuclease</fullName>
    </submittedName>
</protein>
<dbReference type="SUPFAM" id="SSF103084">
    <property type="entry name" value="Holliday junction resolvase RusA"/>
    <property type="match status" value="1"/>
</dbReference>
<organism evidence="1 2">
    <name type="scientific">Deinococcus arboris</name>
    <dbReference type="NCBI Taxonomy" id="2682977"/>
    <lineage>
        <taxon>Bacteria</taxon>
        <taxon>Thermotogati</taxon>
        <taxon>Deinococcota</taxon>
        <taxon>Deinococci</taxon>
        <taxon>Deinococcales</taxon>
        <taxon>Deinococcaceae</taxon>
        <taxon>Deinococcus</taxon>
    </lineage>
</organism>
<evidence type="ECO:0000313" key="2">
    <source>
        <dbReference type="Proteomes" id="UP000483286"/>
    </source>
</evidence>
<dbReference type="AlphaFoldDB" id="A0A7C9I2X2"/>
<evidence type="ECO:0000313" key="1">
    <source>
        <dbReference type="EMBL" id="MVN86891.1"/>
    </source>
</evidence>
<dbReference type="Proteomes" id="UP000483286">
    <property type="component" value="Unassembled WGS sequence"/>
</dbReference>
<keyword evidence="2" id="KW-1185">Reference proteome</keyword>
<comment type="caution">
    <text evidence="1">The sequence shown here is derived from an EMBL/GenBank/DDBJ whole genome shotgun (WGS) entry which is preliminary data.</text>
</comment>
<name>A0A7C9I2X2_9DEIO</name>
<dbReference type="GO" id="GO:0006310">
    <property type="term" value="P:DNA recombination"/>
    <property type="evidence" value="ECO:0007669"/>
    <property type="project" value="InterPro"/>
</dbReference>
<dbReference type="InterPro" id="IPR008822">
    <property type="entry name" value="Endonuclease_RusA-like"/>
</dbReference>
<reference evidence="1 2" key="1">
    <citation type="submission" date="2019-12" db="EMBL/GenBank/DDBJ databases">
        <title>Deinococcus sp. HMF7620 Genome sequencing and assembly.</title>
        <authorList>
            <person name="Kang H."/>
            <person name="Kim H."/>
            <person name="Joh K."/>
        </authorList>
    </citation>
    <scope>NUCLEOTIDE SEQUENCE [LARGE SCALE GENOMIC DNA]</scope>
    <source>
        <strain evidence="1 2">HMF7620</strain>
    </source>
</reference>